<dbReference type="AlphaFoldDB" id="A0A0F9GHY8"/>
<reference evidence="1" key="1">
    <citation type="journal article" date="2015" name="Nature">
        <title>Complex archaea that bridge the gap between prokaryotes and eukaryotes.</title>
        <authorList>
            <person name="Spang A."/>
            <person name="Saw J.H."/>
            <person name="Jorgensen S.L."/>
            <person name="Zaremba-Niedzwiedzka K."/>
            <person name="Martijn J."/>
            <person name="Lind A.E."/>
            <person name="van Eijk R."/>
            <person name="Schleper C."/>
            <person name="Guy L."/>
            <person name="Ettema T.J."/>
        </authorList>
    </citation>
    <scope>NUCLEOTIDE SEQUENCE</scope>
</reference>
<gene>
    <name evidence="1" type="ORF">LCGC14_1825050</name>
</gene>
<organism evidence="1">
    <name type="scientific">marine sediment metagenome</name>
    <dbReference type="NCBI Taxonomy" id="412755"/>
    <lineage>
        <taxon>unclassified sequences</taxon>
        <taxon>metagenomes</taxon>
        <taxon>ecological metagenomes</taxon>
    </lineage>
</organism>
<comment type="caution">
    <text evidence="1">The sequence shown here is derived from an EMBL/GenBank/DDBJ whole genome shotgun (WGS) entry which is preliminary data.</text>
</comment>
<dbReference type="EMBL" id="LAZR01017939">
    <property type="protein sequence ID" value="KKL98373.1"/>
    <property type="molecule type" value="Genomic_DNA"/>
</dbReference>
<protein>
    <submittedName>
        <fullName evidence="1">Uncharacterized protein</fullName>
    </submittedName>
</protein>
<sequence>MSLDGTVTNPSPTGGTTLDNILLNLLVHVGYSGGGSLLRITTIAISLYNITKDSSVLIGVVANPSLGSFPWDIEPIAGIDLEGVTNPYDLNVIFEDTGGDNYSWYVSGFGTLDPGPGAQTVRWNSGNNGPFLFTSGDPSPNKPTNPTPVDVGTGIVLLPTLSWEAG</sequence>
<evidence type="ECO:0000313" key="1">
    <source>
        <dbReference type="EMBL" id="KKL98373.1"/>
    </source>
</evidence>
<proteinExistence type="predicted"/>
<accession>A0A0F9GHY8</accession>
<name>A0A0F9GHY8_9ZZZZ</name>